<proteinExistence type="predicted"/>
<evidence type="ECO:0000313" key="3">
    <source>
        <dbReference type="EMBL" id="GAA1980452.1"/>
    </source>
</evidence>
<dbReference type="PANTHER" id="PTHR40758:SF1">
    <property type="entry name" value="CONSERVED PROTEIN"/>
    <property type="match status" value="1"/>
</dbReference>
<feature type="domain" description="Mycothiol-dependent maleylpyruvate isomerase metal-binding" evidence="2">
    <location>
        <begin position="13"/>
        <end position="78"/>
    </location>
</feature>
<dbReference type="InterPro" id="IPR024344">
    <property type="entry name" value="MDMPI_metal-binding"/>
</dbReference>
<gene>
    <name evidence="3" type="ORF">GCM10009754_66290</name>
</gene>
<feature type="region of interest" description="Disordered" evidence="1">
    <location>
        <begin position="1"/>
        <end position="22"/>
    </location>
</feature>
<accession>A0ABP5DKE7</accession>
<keyword evidence="4" id="KW-1185">Reference proteome</keyword>
<feature type="compositionally biased region" description="Basic and acidic residues" evidence="1">
    <location>
        <begin position="1"/>
        <end position="11"/>
    </location>
</feature>
<sequence length="190" mass="19623">MVREAVAHPDAGKVSPEPAPDGWDAVLAWQQAKSAAMLDALGAGPDVPAWLPFPGYAKTTGSWARRQAHECAIHRLDADAANGGGTPPFDPAFAADGTDEMLTSLLPFRAWADSAATGSVLVHAADAGRVWTLELRSGVRPVVADGTSATFDADVTIAGTADAVYRRLWGRPSAASVIGDASLLEPLAAP</sequence>
<dbReference type="EMBL" id="BAAANN010000033">
    <property type="protein sequence ID" value="GAA1980452.1"/>
    <property type="molecule type" value="Genomic_DNA"/>
</dbReference>
<protein>
    <recommendedName>
        <fullName evidence="2">Mycothiol-dependent maleylpyruvate isomerase metal-binding domain-containing protein</fullName>
    </recommendedName>
</protein>
<dbReference type="Proteomes" id="UP001501116">
    <property type="component" value="Unassembled WGS sequence"/>
</dbReference>
<evidence type="ECO:0000313" key="4">
    <source>
        <dbReference type="Proteomes" id="UP001501116"/>
    </source>
</evidence>
<organism evidence="3 4">
    <name type="scientific">Amycolatopsis minnesotensis</name>
    <dbReference type="NCBI Taxonomy" id="337894"/>
    <lineage>
        <taxon>Bacteria</taxon>
        <taxon>Bacillati</taxon>
        <taxon>Actinomycetota</taxon>
        <taxon>Actinomycetes</taxon>
        <taxon>Pseudonocardiales</taxon>
        <taxon>Pseudonocardiaceae</taxon>
        <taxon>Amycolatopsis</taxon>
    </lineage>
</organism>
<reference evidence="4" key="1">
    <citation type="journal article" date="2019" name="Int. J. Syst. Evol. Microbiol.">
        <title>The Global Catalogue of Microorganisms (GCM) 10K type strain sequencing project: providing services to taxonomists for standard genome sequencing and annotation.</title>
        <authorList>
            <consortium name="The Broad Institute Genomics Platform"/>
            <consortium name="The Broad Institute Genome Sequencing Center for Infectious Disease"/>
            <person name="Wu L."/>
            <person name="Ma J."/>
        </authorList>
    </citation>
    <scope>NUCLEOTIDE SEQUENCE [LARGE SCALE GENOMIC DNA]</scope>
    <source>
        <strain evidence="4">JCM 14545</strain>
    </source>
</reference>
<comment type="caution">
    <text evidence="3">The sequence shown here is derived from an EMBL/GenBank/DDBJ whole genome shotgun (WGS) entry which is preliminary data.</text>
</comment>
<evidence type="ECO:0000259" key="2">
    <source>
        <dbReference type="Pfam" id="PF11716"/>
    </source>
</evidence>
<dbReference type="Pfam" id="PF11716">
    <property type="entry name" value="MDMPI_N"/>
    <property type="match status" value="1"/>
</dbReference>
<dbReference type="PANTHER" id="PTHR40758">
    <property type="entry name" value="CONSERVED PROTEIN"/>
    <property type="match status" value="1"/>
</dbReference>
<name>A0ABP5DKE7_9PSEU</name>
<evidence type="ECO:0000256" key="1">
    <source>
        <dbReference type="SAM" id="MobiDB-lite"/>
    </source>
</evidence>